<proteinExistence type="predicted"/>
<dbReference type="EMBL" id="FRCA01000006">
    <property type="protein sequence ID" value="SHM24948.1"/>
    <property type="molecule type" value="Genomic_DNA"/>
</dbReference>
<gene>
    <name evidence="1" type="ORF">SAMN05660971_02534</name>
</gene>
<name>A0A1M7H951_9GAMM</name>
<evidence type="ECO:0000313" key="1">
    <source>
        <dbReference type="EMBL" id="SHM24948.1"/>
    </source>
</evidence>
<sequence length="81" mass="9183">MDKAFLQKSQFSPRKEAIARARLASLPFTDQLTHQLVSGELTFSESIQGSINSDGFTVCLLITLWNVFHKVYELFLSISFL</sequence>
<evidence type="ECO:0000313" key="2">
    <source>
        <dbReference type="Proteomes" id="UP000184123"/>
    </source>
</evidence>
<protein>
    <submittedName>
        <fullName evidence="1">Uncharacterized protein</fullName>
    </submittedName>
</protein>
<dbReference type="Proteomes" id="UP000184123">
    <property type="component" value="Unassembled WGS sequence"/>
</dbReference>
<dbReference type="STRING" id="44933.SAMN05660971_02534"/>
<organism evidence="1 2">
    <name type="scientific">Halomonas cupida</name>
    <dbReference type="NCBI Taxonomy" id="44933"/>
    <lineage>
        <taxon>Bacteria</taxon>
        <taxon>Pseudomonadati</taxon>
        <taxon>Pseudomonadota</taxon>
        <taxon>Gammaproteobacteria</taxon>
        <taxon>Oceanospirillales</taxon>
        <taxon>Halomonadaceae</taxon>
        <taxon>Halomonas</taxon>
    </lineage>
</organism>
<reference evidence="1 2" key="1">
    <citation type="submission" date="2016-11" db="EMBL/GenBank/DDBJ databases">
        <authorList>
            <person name="Jaros S."/>
            <person name="Januszkiewicz K."/>
            <person name="Wedrychowicz H."/>
        </authorList>
    </citation>
    <scope>NUCLEOTIDE SEQUENCE [LARGE SCALE GENOMIC DNA]</scope>
    <source>
        <strain evidence="1 2">DSM 4740</strain>
    </source>
</reference>
<accession>A0A1M7H951</accession>
<dbReference type="AlphaFoldDB" id="A0A1M7H951"/>